<dbReference type="RefSeq" id="WP_068900621.1">
    <property type="nucleotide sequence ID" value="NZ_JBHUIF010000009.1"/>
</dbReference>
<dbReference type="GO" id="GO:0000976">
    <property type="term" value="F:transcription cis-regulatory region binding"/>
    <property type="evidence" value="ECO:0007669"/>
    <property type="project" value="TreeGrafter"/>
</dbReference>
<gene>
    <name evidence="6" type="ORF">A8L45_06995</name>
</gene>
<protein>
    <submittedName>
        <fullName evidence="6">Transcriptional regulator</fullName>
    </submittedName>
</protein>
<dbReference type="InterPro" id="IPR036388">
    <property type="entry name" value="WH-like_DNA-bd_sf"/>
</dbReference>
<dbReference type="InterPro" id="IPR005119">
    <property type="entry name" value="LysR_subst-bd"/>
</dbReference>
<dbReference type="SUPFAM" id="SSF53850">
    <property type="entry name" value="Periplasmic binding protein-like II"/>
    <property type="match status" value="1"/>
</dbReference>
<dbReference type="PANTHER" id="PTHR30126:SF6">
    <property type="entry name" value="HTH-TYPE TRANSCRIPTIONAL REGULATOR CYSB-RELATED"/>
    <property type="match status" value="1"/>
</dbReference>
<dbReference type="GO" id="GO:0019344">
    <property type="term" value="P:cysteine biosynthetic process"/>
    <property type="evidence" value="ECO:0007669"/>
    <property type="project" value="TreeGrafter"/>
</dbReference>
<evidence type="ECO:0000256" key="4">
    <source>
        <dbReference type="ARBA" id="ARBA00023163"/>
    </source>
</evidence>
<accession>A0A1C3EM31</accession>
<evidence type="ECO:0000256" key="2">
    <source>
        <dbReference type="ARBA" id="ARBA00023015"/>
    </source>
</evidence>
<evidence type="ECO:0000313" key="6">
    <source>
        <dbReference type="EMBL" id="ODA34288.1"/>
    </source>
</evidence>
<evidence type="ECO:0000256" key="1">
    <source>
        <dbReference type="ARBA" id="ARBA00009437"/>
    </source>
</evidence>
<keyword evidence="3" id="KW-0238">DNA-binding</keyword>
<dbReference type="Pfam" id="PF00126">
    <property type="entry name" value="HTH_1"/>
    <property type="match status" value="1"/>
</dbReference>
<dbReference type="InterPro" id="IPR036390">
    <property type="entry name" value="WH_DNA-bd_sf"/>
</dbReference>
<keyword evidence="7" id="KW-1185">Reference proteome</keyword>
<dbReference type="InterPro" id="IPR000847">
    <property type="entry name" value="LysR_HTH_N"/>
</dbReference>
<evidence type="ECO:0000259" key="5">
    <source>
        <dbReference type="PROSITE" id="PS50931"/>
    </source>
</evidence>
<dbReference type="Proteomes" id="UP000094936">
    <property type="component" value="Unassembled WGS sequence"/>
</dbReference>
<dbReference type="PRINTS" id="PR00039">
    <property type="entry name" value="HTHLYSR"/>
</dbReference>
<evidence type="ECO:0000256" key="3">
    <source>
        <dbReference type="ARBA" id="ARBA00023125"/>
    </source>
</evidence>
<dbReference type="STRING" id="1080227.A8L45_06995"/>
<reference evidence="6 7" key="1">
    <citation type="submission" date="2016-05" db="EMBL/GenBank/DDBJ databases">
        <title>Genomic Taxonomy of the Vibrionaceae.</title>
        <authorList>
            <person name="Gomez-Gil B."/>
            <person name="Enciso-Ibarra J."/>
        </authorList>
    </citation>
    <scope>NUCLEOTIDE SEQUENCE [LARGE SCALE GENOMIC DNA]</scope>
    <source>
        <strain evidence="6 7">CAIM 1920</strain>
    </source>
</reference>
<comment type="similarity">
    <text evidence="1">Belongs to the LysR transcriptional regulatory family.</text>
</comment>
<keyword evidence="2" id="KW-0805">Transcription regulation</keyword>
<organism evidence="6 7">
    <name type="scientific">Veronia pacifica</name>
    <dbReference type="NCBI Taxonomy" id="1080227"/>
    <lineage>
        <taxon>Bacteria</taxon>
        <taxon>Pseudomonadati</taxon>
        <taxon>Pseudomonadota</taxon>
        <taxon>Gammaproteobacteria</taxon>
        <taxon>Vibrionales</taxon>
        <taxon>Vibrionaceae</taxon>
        <taxon>Veronia</taxon>
    </lineage>
</organism>
<dbReference type="AlphaFoldDB" id="A0A1C3EM31"/>
<comment type="caution">
    <text evidence="6">The sequence shown here is derived from an EMBL/GenBank/DDBJ whole genome shotgun (WGS) entry which is preliminary data.</text>
</comment>
<dbReference type="PROSITE" id="PS50931">
    <property type="entry name" value="HTH_LYSR"/>
    <property type="match status" value="1"/>
</dbReference>
<dbReference type="EMBL" id="LYBM01000009">
    <property type="protein sequence ID" value="ODA34288.1"/>
    <property type="molecule type" value="Genomic_DNA"/>
</dbReference>
<dbReference type="GO" id="GO:0003700">
    <property type="term" value="F:DNA-binding transcription factor activity"/>
    <property type="evidence" value="ECO:0007669"/>
    <property type="project" value="InterPro"/>
</dbReference>
<name>A0A1C3EM31_9GAMM</name>
<feature type="domain" description="HTH lysR-type" evidence="5">
    <location>
        <begin position="1"/>
        <end position="59"/>
    </location>
</feature>
<proteinExistence type="inferred from homology"/>
<dbReference type="OrthoDB" id="5297026at2"/>
<dbReference type="SUPFAM" id="SSF46785">
    <property type="entry name" value="Winged helix' DNA-binding domain"/>
    <property type="match status" value="1"/>
</dbReference>
<evidence type="ECO:0000313" key="7">
    <source>
        <dbReference type="Proteomes" id="UP000094936"/>
    </source>
</evidence>
<dbReference type="Pfam" id="PF03466">
    <property type="entry name" value="LysR_substrate"/>
    <property type="match status" value="1"/>
</dbReference>
<dbReference type="Gene3D" id="3.40.190.10">
    <property type="entry name" value="Periplasmic binding protein-like II"/>
    <property type="match status" value="2"/>
</dbReference>
<sequence length="325" mass="36690">MKLQQLKYLKAIKDNNLNVSAASQSMFTTQPGVSKQVGLLEKELGVRIFERRGKNLSGITPIGEKILDQVERMLALEQKIKALANEHLDPSIGTLNIYTTHTIARYLLPNSVSYFTQKYPNINFHLQPTLPLQTKGVISKGHSDFSIVAHDVGMDNDLVMLPAYLWTLGLVVPEDHPLAEIDKPTLKQLAEYPILSYEPSATGRQVQDAAFEKEGVTPNYFMTVMDADVIKRYVQLGFGIGVISTLAARDIENTGLMYINLDHLFEPCKAWICFSKDILLQNYMYDFLSSFSPHLTKSLMENVLMQQQSSEKLERLFDGIELPVY</sequence>
<dbReference type="Gene3D" id="1.10.10.10">
    <property type="entry name" value="Winged helix-like DNA-binding domain superfamily/Winged helix DNA-binding domain"/>
    <property type="match status" value="1"/>
</dbReference>
<keyword evidence="4" id="KW-0804">Transcription</keyword>
<dbReference type="PANTHER" id="PTHR30126">
    <property type="entry name" value="HTH-TYPE TRANSCRIPTIONAL REGULATOR"/>
    <property type="match status" value="1"/>
</dbReference>